<dbReference type="InterPro" id="IPR036457">
    <property type="entry name" value="PPM-type-like_dom_sf"/>
</dbReference>
<feature type="transmembrane region" description="Helical" evidence="2">
    <location>
        <begin position="6"/>
        <end position="23"/>
    </location>
</feature>
<organism evidence="4 5">
    <name type="scientific">Methanocorpusculum labreanum (strain ATCC 43576 / DSM 4855 / Z)</name>
    <dbReference type="NCBI Taxonomy" id="410358"/>
    <lineage>
        <taxon>Archaea</taxon>
        <taxon>Methanobacteriati</taxon>
        <taxon>Methanobacteriota</taxon>
        <taxon>Stenosarchaea group</taxon>
        <taxon>Methanomicrobia</taxon>
        <taxon>Methanomicrobiales</taxon>
        <taxon>Methanocorpusculaceae</taxon>
        <taxon>Methanocorpusculum</taxon>
    </lineage>
</organism>
<accession>A2STF9</accession>
<evidence type="ECO:0000256" key="1">
    <source>
        <dbReference type="ARBA" id="ARBA00022801"/>
    </source>
</evidence>
<feature type="transmembrane region" description="Helical" evidence="2">
    <location>
        <begin position="30"/>
        <end position="57"/>
    </location>
</feature>
<dbReference type="HOGENOM" id="CLU_569594_0_0_2"/>
<gene>
    <name evidence="4" type="ordered locus">Mlab_1450</name>
</gene>
<evidence type="ECO:0000259" key="3">
    <source>
        <dbReference type="SMART" id="SM00331"/>
    </source>
</evidence>
<dbReference type="PANTHER" id="PTHR43156:SF2">
    <property type="entry name" value="STAGE II SPORULATION PROTEIN E"/>
    <property type="match status" value="1"/>
</dbReference>
<dbReference type="eggNOG" id="arCOG06893">
    <property type="taxonomic scope" value="Archaea"/>
</dbReference>
<dbReference type="SMART" id="SM00331">
    <property type="entry name" value="PP2C_SIG"/>
    <property type="match status" value="1"/>
</dbReference>
<dbReference type="Gene3D" id="3.60.40.10">
    <property type="entry name" value="PPM-type phosphatase domain"/>
    <property type="match status" value="1"/>
</dbReference>
<protein>
    <submittedName>
        <fullName evidence="4">Stage II sporulation E family protein</fullName>
    </submittedName>
</protein>
<feature type="transmembrane region" description="Helical" evidence="2">
    <location>
        <begin position="201"/>
        <end position="221"/>
    </location>
</feature>
<feature type="domain" description="PPM-type phosphatase" evidence="3">
    <location>
        <begin position="254"/>
        <end position="468"/>
    </location>
</feature>
<evidence type="ECO:0000256" key="2">
    <source>
        <dbReference type="SAM" id="Phobius"/>
    </source>
</evidence>
<proteinExistence type="predicted"/>
<keyword evidence="2" id="KW-1133">Transmembrane helix</keyword>
<dbReference type="GO" id="GO:0016791">
    <property type="term" value="F:phosphatase activity"/>
    <property type="evidence" value="ECO:0007669"/>
    <property type="project" value="TreeGrafter"/>
</dbReference>
<dbReference type="EMBL" id="CP000559">
    <property type="protein sequence ID" value="ABN07615.1"/>
    <property type="molecule type" value="Genomic_DNA"/>
</dbReference>
<keyword evidence="5" id="KW-1185">Reference proteome</keyword>
<dbReference type="KEGG" id="mla:Mlab_1450"/>
<feature type="transmembrane region" description="Helical" evidence="2">
    <location>
        <begin position="127"/>
        <end position="148"/>
    </location>
</feature>
<evidence type="ECO:0000313" key="5">
    <source>
        <dbReference type="Proteomes" id="UP000000365"/>
    </source>
</evidence>
<reference evidence="4 5" key="1">
    <citation type="journal article" date="2009" name="Stand. Genomic Sci.">
        <title>Complete genome sequence of Methanocorpusculum labreanum type strain Z.</title>
        <authorList>
            <person name="Anderson I.J."/>
            <person name="Sieprawska-Lupa M."/>
            <person name="Goltsman E."/>
            <person name="Lapidus A."/>
            <person name="Copeland A."/>
            <person name="Glavina Del Rio T."/>
            <person name="Tice H."/>
            <person name="Dalin E."/>
            <person name="Barry K."/>
            <person name="Pitluck S."/>
            <person name="Hauser L."/>
            <person name="Land M."/>
            <person name="Lucas S."/>
            <person name="Richardson P."/>
            <person name="Whitman W.B."/>
            <person name="Kyrpides N.C."/>
        </authorList>
    </citation>
    <scope>NUCLEOTIDE SEQUENCE [LARGE SCALE GENOMIC DNA]</scope>
    <source>
        <strain evidence="5">ATCC 43576 / DSM 4855 / Z</strain>
    </source>
</reference>
<evidence type="ECO:0000313" key="4">
    <source>
        <dbReference type="EMBL" id="ABN07615.1"/>
    </source>
</evidence>
<sequence>MCMIALVWIFCAVMVNLTLTRKYSGLHTALLWIGGFLTLVVLTSFVDVVYEACVFLIPSGYDFISLLADCLFVTVVGVWFVFVSWKMYRGTSSSKLFIASYILFIGLSICDLSFSIIHMMFPWDLYQLKFAACILILIALTIGLMLVSRFQIKTIQETNRDLQGDFRDVLFIPIAVYLAYAVLSCLWNSQEGTVFFIPEITTRIIFIIMVILLYMQVFYGIHKAIKQIHIDEEMRLAKDVQSSILPDPDLFENITGVTIHAAISESELVGGDFYDIIRIGDYHLAIVIADVSGKGISAALMMMRVKTMIKISVRTLFTQPGRMLTIVNREIMKNNDACRFVTVFLGILNIKSGRFTYACAGHNPPILCRAGICTLVVCEKAPGLGIMDHEYIDQRTVLKRNDTLCMYTDGVTEAQNKHGEMYGVYRLLSIVEKSDDPKTMINSVIDDVNVFTGNRGQTDDMTMLAVRYTQEE</sequence>
<feature type="transmembrane region" description="Helical" evidence="2">
    <location>
        <begin position="97"/>
        <end position="121"/>
    </location>
</feature>
<feature type="transmembrane region" description="Helical" evidence="2">
    <location>
        <begin position="63"/>
        <end position="85"/>
    </location>
</feature>
<dbReference type="Proteomes" id="UP000000365">
    <property type="component" value="Chromosome"/>
</dbReference>
<keyword evidence="1" id="KW-0378">Hydrolase</keyword>
<dbReference type="PANTHER" id="PTHR43156">
    <property type="entry name" value="STAGE II SPORULATION PROTEIN E-RELATED"/>
    <property type="match status" value="1"/>
</dbReference>
<dbReference type="SUPFAM" id="SSF81606">
    <property type="entry name" value="PP2C-like"/>
    <property type="match status" value="1"/>
</dbReference>
<dbReference type="STRING" id="410358.Mlab_1450"/>
<dbReference type="AlphaFoldDB" id="A2STF9"/>
<keyword evidence="2" id="KW-0812">Transmembrane</keyword>
<name>A2STF9_METLZ</name>
<dbReference type="Pfam" id="PF07228">
    <property type="entry name" value="SpoIIE"/>
    <property type="match status" value="1"/>
</dbReference>
<feature type="transmembrane region" description="Helical" evidence="2">
    <location>
        <begin position="169"/>
        <end position="189"/>
    </location>
</feature>
<dbReference type="InterPro" id="IPR001932">
    <property type="entry name" value="PPM-type_phosphatase-like_dom"/>
</dbReference>
<keyword evidence="2" id="KW-0472">Membrane</keyword>
<dbReference type="InterPro" id="IPR052016">
    <property type="entry name" value="Bact_Sigma-Reg"/>
</dbReference>